<proteinExistence type="predicted"/>
<name>A0A2P2LHZ1_RHIMU</name>
<reference evidence="1" key="1">
    <citation type="submission" date="2018-02" db="EMBL/GenBank/DDBJ databases">
        <title>Rhizophora mucronata_Transcriptome.</title>
        <authorList>
            <person name="Meera S.P."/>
            <person name="Sreeshan A."/>
            <person name="Augustine A."/>
        </authorList>
    </citation>
    <scope>NUCLEOTIDE SEQUENCE</scope>
    <source>
        <tissue evidence="1">Leaf</tissue>
    </source>
</reference>
<accession>A0A2P2LHZ1</accession>
<dbReference type="AlphaFoldDB" id="A0A2P2LHZ1"/>
<organism evidence="1">
    <name type="scientific">Rhizophora mucronata</name>
    <name type="common">Asiatic mangrove</name>
    <dbReference type="NCBI Taxonomy" id="61149"/>
    <lineage>
        <taxon>Eukaryota</taxon>
        <taxon>Viridiplantae</taxon>
        <taxon>Streptophyta</taxon>
        <taxon>Embryophyta</taxon>
        <taxon>Tracheophyta</taxon>
        <taxon>Spermatophyta</taxon>
        <taxon>Magnoliopsida</taxon>
        <taxon>eudicotyledons</taxon>
        <taxon>Gunneridae</taxon>
        <taxon>Pentapetalae</taxon>
        <taxon>rosids</taxon>
        <taxon>fabids</taxon>
        <taxon>Malpighiales</taxon>
        <taxon>Rhizophoraceae</taxon>
        <taxon>Rhizophora</taxon>
    </lineage>
</organism>
<evidence type="ECO:0000313" key="1">
    <source>
        <dbReference type="EMBL" id="MBX17571.1"/>
    </source>
</evidence>
<dbReference type="EMBL" id="GGEC01037087">
    <property type="protein sequence ID" value="MBX17571.1"/>
    <property type="molecule type" value="Transcribed_RNA"/>
</dbReference>
<protein>
    <submittedName>
        <fullName evidence="1">Uncharacterized protein</fullName>
    </submittedName>
</protein>
<sequence length="20" mass="2102">MSCNCSKVPEGGCCESLLQN</sequence>